<keyword evidence="2" id="KW-1133">Transmembrane helix</keyword>
<name>A0A5B0BDA4_9ACTN</name>
<dbReference type="RefSeq" id="WP_149511004.1">
    <property type="nucleotide sequence ID" value="NZ_VDFC01000030.1"/>
</dbReference>
<proteinExistence type="predicted"/>
<dbReference type="EMBL" id="VDFC01000030">
    <property type="protein sequence ID" value="KAA0940248.1"/>
    <property type="molecule type" value="Genomic_DNA"/>
</dbReference>
<keyword evidence="2" id="KW-0472">Membrane</keyword>
<sequence>MTDEPSKPTDRPTPVPNLEYAQEKATTADPEVRRQRRRAAIIAAATLALLTLAVVLAARDDETVSAGSRTTASTPRGAAEQEEDAPAESSADEDEDETDPSSGPPYIAVPEFSSEAARDVAFVGDVGQFTTWPSATEYDAMSSMGGAYEVVDFRKAVIRDAESVCDALAGGTHMNDVPDVAEVALTDPIDQAAFIVEAVTFYCSDQMAAATGDVYSEPVPTEQDEDCPTASALKVTAAMEPDPDDRTSATYSAKVRNTSSYDVRVQLQQRWFADRAPGEQFDPVWEPEWESFGDMTEDLFFTVEAGKTFTYEGEQDGVYYWSGTEVRVKPGEFVFFGCGYRPGPDPLA</sequence>
<keyword evidence="5" id="KW-1185">Reference proteome</keyword>
<feature type="compositionally biased region" description="Acidic residues" evidence="1">
    <location>
        <begin position="80"/>
        <end position="99"/>
    </location>
</feature>
<accession>A0A5B0BDA4</accession>
<dbReference type="AlphaFoldDB" id="A0A5B0BDA4"/>
<feature type="region of interest" description="Disordered" evidence="1">
    <location>
        <begin position="60"/>
        <end position="109"/>
    </location>
</feature>
<evidence type="ECO:0000256" key="1">
    <source>
        <dbReference type="SAM" id="MobiDB-lite"/>
    </source>
</evidence>
<keyword evidence="2" id="KW-0812">Transmembrane</keyword>
<organism evidence="4 5">
    <name type="scientific">Streptomyces apricus</name>
    <dbReference type="NCBI Taxonomy" id="1828112"/>
    <lineage>
        <taxon>Bacteria</taxon>
        <taxon>Bacillati</taxon>
        <taxon>Actinomycetota</taxon>
        <taxon>Actinomycetes</taxon>
        <taxon>Kitasatosporales</taxon>
        <taxon>Streptomycetaceae</taxon>
        <taxon>Streptomyces</taxon>
    </lineage>
</organism>
<gene>
    <name evidence="4" type="ORF">FGF04_10425</name>
</gene>
<feature type="transmembrane region" description="Helical" evidence="2">
    <location>
        <begin position="39"/>
        <end position="58"/>
    </location>
</feature>
<dbReference type="Proteomes" id="UP000324965">
    <property type="component" value="Unassembled WGS sequence"/>
</dbReference>
<evidence type="ECO:0000313" key="5">
    <source>
        <dbReference type="Proteomes" id="UP000324965"/>
    </source>
</evidence>
<dbReference type="InterPro" id="IPR007969">
    <property type="entry name" value="DUF732"/>
</dbReference>
<dbReference type="OrthoDB" id="4322778at2"/>
<protein>
    <submittedName>
        <fullName evidence="4">Transposase</fullName>
    </submittedName>
</protein>
<dbReference type="Pfam" id="PF05305">
    <property type="entry name" value="DUF732"/>
    <property type="match status" value="1"/>
</dbReference>
<feature type="compositionally biased region" description="Polar residues" evidence="1">
    <location>
        <begin position="65"/>
        <end position="74"/>
    </location>
</feature>
<feature type="compositionally biased region" description="Basic and acidic residues" evidence="1">
    <location>
        <begin position="1"/>
        <end position="10"/>
    </location>
</feature>
<feature type="domain" description="DUF732" evidence="3">
    <location>
        <begin position="156"/>
        <end position="205"/>
    </location>
</feature>
<evidence type="ECO:0000313" key="4">
    <source>
        <dbReference type="EMBL" id="KAA0940248.1"/>
    </source>
</evidence>
<comment type="caution">
    <text evidence="4">The sequence shown here is derived from an EMBL/GenBank/DDBJ whole genome shotgun (WGS) entry which is preliminary data.</text>
</comment>
<feature type="region of interest" description="Disordered" evidence="1">
    <location>
        <begin position="1"/>
        <end position="33"/>
    </location>
</feature>
<evidence type="ECO:0000259" key="3">
    <source>
        <dbReference type="Pfam" id="PF05305"/>
    </source>
</evidence>
<reference evidence="4 5" key="1">
    <citation type="submission" date="2019-05" db="EMBL/GenBank/DDBJ databases">
        <authorList>
            <person name="Hariharan J."/>
            <person name="Choudoir M.J."/>
            <person name="Diebold P."/>
            <person name="Panke-Buisse K."/>
            <person name="Buckley D.H."/>
        </authorList>
    </citation>
    <scope>NUCLEOTIDE SEQUENCE [LARGE SCALE GENOMIC DNA]</scope>
    <source>
        <strain evidence="4 5">SUN51</strain>
    </source>
</reference>
<evidence type="ECO:0000256" key="2">
    <source>
        <dbReference type="SAM" id="Phobius"/>
    </source>
</evidence>